<gene>
    <name evidence="1" type="ORF">FN846DRAFT_921973</name>
</gene>
<dbReference type="InParanoid" id="A0A5J5EKI8"/>
<organism evidence="1 2">
    <name type="scientific">Sphaerosporella brunnea</name>
    <dbReference type="NCBI Taxonomy" id="1250544"/>
    <lineage>
        <taxon>Eukaryota</taxon>
        <taxon>Fungi</taxon>
        <taxon>Dikarya</taxon>
        <taxon>Ascomycota</taxon>
        <taxon>Pezizomycotina</taxon>
        <taxon>Pezizomycetes</taxon>
        <taxon>Pezizales</taxon>
        <taxon>Pyronemataceae</taxon>
        <taxon>Sphaerosporella</taxon>
    </lineage>
</organism>
<keyword evidence="2" id="KW-1185">Reference proteome</keyword>
<sequence length="204" mass="22084">MSPPSPRPSPTLLPHDLIPLLLSSDASIYPSPLTLTTLTSWIRAAPTHALSYQCPHTSALAGVVVALPLRARFFTLVSAGVIKEWEIASEMISPSEEAVGGVHIWHVERYAGWRREWGRFGDAVMEDLGLAGEARWSAMCVTEKGRGMMRRFGGREGEYKGQVVVGGVLMEREEWEGSASAGETEGEGVMIIGGGEEEVHAIAQ</sequence>
<evidence type="ECO:0000313" key="2">
    <source>
        <dbReference type="Proteomes" id="UP000326924"/>
    </source>
</evidence>
<proteinExistence type="predicted"/>
<dbReference type="AlphaFoldDB" id="A0A5J5EKI8"/>
<dbReference type="Proteomes" id="UP000326924">
    <property type="component" value="Unassembled WGS sequence"/>
</dbReference>
<protein>
    <submittedName>
        <fullName evidence="1">Uncharacterized protein</fullName>
    </submittedName>
</protein>
<accession>A0A5J5EKI8</accession>
<reference evidence="1 2" key="1">
    <citation type="submission" date="2019-09" db="EMBL/GenBank/DDBJ databases">
        <title>Draft genome of the ectomycorrhizal ascomycete Sphaerosporella brunnea.</title>
        <authorList>
            <consortium name="DOE Joint Genome Institute"/>
            <person name="Benucci G.M."/>
            <person name="Marozzi G."/>
            <person name="Antonielli L."/>
            <person name="Sanchez S."/>
            <person name="Marco P."/>
            <person name="Wang X."/>
            <person name="Falini L.B."/>
            <person name="Barry K."/>
            <person name="Haridas S."/>
            <person name="Lipzen A."/>
            <person name="Labutti K."/>
            <person name="Grigoriev I.V."/>
            <person name="Murat C."/>
            <person name="Martin F."/>
            <person name="Albertini E."/>
            <person name="Donnini D."/>
            <person name="Bonito G."/>
        </authorList>
    </citation>
    <scope>NUCLEOTIDE SEQUENCE [LARGE SCALE GENOMIC DNA]</scope>
    <source>
        <strain evidence="1 2">Sb_GMNB300</strain>
    </source>
</reference>
<dbReference type="EMBL" id="VXIS01000235">
    <property type="protein sequence ID" value="KAA8895930.1"/>
    <property type="molecule type" value="Genomic_DNA"/>
</dbReference>
<name>A0A5J5EKI8_9PEZI</name>
<dbReference type="OrthoDB" id="5399417at2759"/>
<comment type="caution">
    <text evidence="1">The sequence shown here is derived from an EMBL/GenBank/DDBJ whole genome shotgun (WGS) entry which is preliminary data.</text>
</comment>
<evidence type="ECO:0000313" key="1">
    <source>
        <dbReference type="EMBL" id="KAA8895930.1"/>
    </source>
</evidence>